<accession>A0ABM0YX57</accession>
<dbReference type="PANTHER" id="PTHR33116">
    <property type="entry name" value="REVERSE TRANSCRIPTASE ZINC-BINDING DOMAIN-CONTAINING PROTEIN-RELATED-RELATED"/>
    <property type="match status" value="1"/>
</dbReference>
<reference evidence="2" key="1">
    <citation type="journal article" date="2014" name="Nat. Commun.">
        <title>The emerging biofuel crop Camelina sativa retains a highly undifferentiated hexaploid genome structure.</title>
        <authorList>
            <person name="Kagale S."/>
            <person name="Koh C."/>
            <person name="Nixon J."/>
            <person name="Bollina V."/>
            <person name="Clarke W.E."/>
            <person name="Tuteja R."/>
            <person name="Spillane C."/>
            <person name="Robinson S.J."/>
            <person name="Links M.G."/>
            <person name="Clarke C."/>
            <person name="Higgins E.E."/>
            <person name="Huebert T."/>
            <person name="Sharpe A.G."/>
            <person name="Parkin I.A."/>
        </authorList>
    </citation>
    <scope>NUCLEOTIDE SEQUENCE [LARGE SCALE GENOMIC DNA]</scope>
    <source>
        <strain evidence="2">cv. DH55</strain>
    </source>
</reference>
<dbReference type="InterPro" id="IPR043502">
    <property type="entry name" value="DNA/RNA_pol_sf"/>
</dbReference>
<feature type="domain" description="Reverse transcriptase" evidence="1">
    <location>
        <begin position="129"/>
        <end position="462"/>
    </location>
</feature>
<gene>
    <name evidence="3" type="primary">LOC104783828</name>
</gene>
<evidence type="ECO:0000259" key="1">
    <source>
        <dbReference type="PROSITE" id="PS50878"/>
    </source>
</evidence>
<dbReference type="GeneID" id="104783828"/>
<dbReference type="PROSITE" id="PS50878">
    <property type="entry name" value="RT_POL"/>
    <property type="match status" value="1"/>
</dbReference>
<dbReference type="CDD" id="cd01650">
    <property type="entry name" value="RT_nLTR_like"/>
    <property type="match status" value="1"/>
</dbReference>
<protein>
    <submittedName>
        <fullName evidence="3">Uncharacterized protein LOC104783828</fullName>
    </submittedName>
</protein>
<name>A0ABM0YX57_CAMSA</name>
<dbReference type="PANTHER" id="PTHR33116:SF86">
    <property type="entry name" value="REVERSE TRANSCRIPTASE DOMAIN-CONTAINING PROTEIN"/>
    <property type="match status" value="1"/>
</dbReference>
<dbReference type="RefSeq" id="XP_010507233.1">
    <property type="nucleotide sequence ID" value="XM_010508931.1"/>
</dbReference>
<sequence length="860" mass="96478">MRLGDKNSAYFHALTKQRRARNRITGLFFKDDIWSTEDVDICNTAVSYFDELFTSTNPDNFEEALREVNSVITAEDNEQLTGPATEVEVKSALFMMHPDKAPGPDGMTALFYQKAWSIVKTDLVGLVNRFFVEGVFDKDLNRTHICLIPKVTKPTRMAELRPISLCTVGYKIISKILCQRLKKVLPGLISETQSAFVPGRLISDNILIAQEMFHGLRTNPSCKGKFMAIKTDMSKAYDRVEWDFVAALLQKMGFAESWVLIANIQKAERNKLITGIKVANKCPPISHLLFADDSLFFCMADRDQCRVILALLQKMGFAESWVSWIMFCVSSVEYKVLINGQPNGLIVPQRGLRQGDPLSPYLFILCTEVLIANIQKAERNKLITGIKVANKCPPISHLLFADDSLFFCKADRDQCRVILDILHQYESVSGQQINFSKSSVQFGHKIDDQTTAELQDVLGIPTLGGMGSYLGLPESLDGAKTKVFSFVRERIQSRTNGWTANFLSKGGREVMIKSVATAVPTFVMSCFRLPKTITSKLTSAVANFWWSTNGQSRGMHWLPWEKLCVSKQLGGLGFRNVDDFNSALLAKQLWRLIDVPDSLFARVFKSRYYRNTHHMDPIRSYSPSYGWRSICSACSLVNKGLIKRVGSGDTISVWSDPWVPAQFPRPALSKGLVKDLSLQMNQLIDRQTNTWRMDMLNEHFDPLDVDLIGAIPLGSNQKDDPFGWHLTKTGLYTVKSGYHAARHDAFGTFAAIGSGPEITTLLASVWALAHVLVGSIGFPTDSVYANVDHFLGQQNPGAQVAAFPWIMWYIWKARNARVYENIVERPEDIVRIAEGEASAWQQAQVEVDQETLPANSKDPC</sequence>
<keyword evidence="2" id="KW-1185">Reference proteome</keyword>
<dbReference type="SUPFAM" id="SSF56672">
    <property type="entry name" value="DNA/RNA polymerases"/>
    <property type="match status" value="1"/>
</dbReference>
<reference evidence="3" key="2">
    <citation type="submission" date="2025-08" db="UniProtKB">
        <authorList>
            <consortium name="RefSeq"/>
        </authorList>
    </citation>
    <scope>IDENTIFICATION</scope>
    <source>
        <tissue evidence="3">Leaf</tissue>
    </source>
</reference>
<evidence type="ECO:0000313" key="3">
    <source>
        <dbReference type="RefSeq" id="XP_010507233.1"/>
    </source>
</evidence>
<dbReference type="Pfam" id="PF00078">
    <property type="entry name" value="RVT_1"/>
    <property type="match status" value="2"/>
</dbReference>
<dbReference type="Proteomes" id="UP000694864">
    <property type="component" value="Chromosome 4"/>
</dbReference>
<proteinExistence type="predicted"/>
<dbReference type="InterPro" id="IPR000477">
    <property type="entry name" value="RT_dom"/>
</dbReference>
<organism evidence="2 3">
    <name type="scientific">Camelina sativa</name>
    <name type="common">False flax</name>
    <name type="synonym">Myagrum sativum</name>
    <dbReference type="NCBI Taxonomy" id="90675"/>
    <lineage>
        <taxon>Eukaryota</taxon>
        <taxon>Viridiplantae</taxon>
        <taxon>Streptophyta</taxon>
        <taxon>Embryophyta</taxon>
        <taxon>Tracheophyta</taxon>
        <taxon>Spermatophyta</taxon>
        <taxon>Magnoliopsida</taxon>
        <taxon>eudicotyledons</taxon>
        <taxon>Gunneridae</taxon>
        <taxon>Pentapetalae</taxon>
        <taxon>rosids</taxon>
        <taxon>malvids</taxon>
        <taxon>Brassicales</taxon>
        <taxon>Brassicaceae</taxon>
        <taxon>Camelineae</taxon>
        <taxon>Camelina</taxon>
    </lineage>
</organism>
<evidence type="ECO:0000313" key="2">
    <source>
        <dbReference type="Proteomes" id="UP000694864"/>
    </source>
</evidence>